<proteinExistence type="predicted"/>
<accession>A0A369TP98</accession>
<dbReference type="OrthoDB" id="6192933at2"/>
<evidence type="ECO:0000313" key="5">
    <source>
        <dbReference type="Proteomes" id="UP000253977"/>
    </source>
</evidence>
<dbReference type="Gene3D" id="3.40.190.10">
    <property type="entry name" value="Periplasmic binding protein-like II"/>
    <property type="match status" value="2"/>
</dbReference>
<keyword evidence="5" id="KW-1185">Reference proteome</keyword>
<comment type="caution">
    <text evidence="4">The sequence shown here is derived from an EMBL/GenBank/DDBJ whole genome shotgun (WGS) entry which is preliminary data.</text>
</comment>
<dbReference type="SMART" id="SM00062">
    <property type="entry name" value="PBPb"/>
    <property type="match status" value="1"/>
</dbReference>
<reference evidence="4 5" key="1">
    <citation type="submission" date="2018-07" db="EMBL/GenBank/DDBJ databases">
        <title>Thalassococcus profundi sp. nov., a marine bacterium isolated from deep seawater of Okinawa Trough.</title>
        <authorList>
            <person name="Yu M."/>
        </authorList>
    </citation>
    <scope>NUCLEOTIDE SEQUENCE [LARGE SCALE GENOMIC DNA]</scope>
    <source>
        <strain evidence="4 5">WRAS1</strain>
    </source>
</reference>
<dbReference type="RefSeq" id="WP_114511223.1">
    <property type="nucleotide sequence ID" value="NZ_QPMK01000008.1"/>
</dbReference>
<sequence>MTPSLPGCAFLASVLWTGAVFAADPCADYVPQPKPQNASRDIVGQDIDTILERGFIRFAVYEDFAPYSWQEGGEARGVDVELARIVAEDLGVAPRFDFVAAGETIETDLRSYIWQRPVVDGTVSNVMMHVPFDPTFACRVEQVTFTGLYMQDRIAIAYDEGYYDGSKPVPAYFRFDTVGVENDSLSDFYLSSFAGGQVSAGVRRYPSVADAMSDLAAGNINAVMGQRVQLEHGLTKGLAVHEPPLPGLAKSSWNVGIAVHFAYKPLGYAVDDAIRKAIDDGRLAKIFADYGLTWQEASW</sequence>
<dbReference type="FunFam" id="3.40.190.10:FF:000806">
    <property type="entry name" value="Polar amino acid uptake family ABC transporter, periplasmic substrate-binding protein"/>
    <property type="match status" value="1"/>
</dbReference>
<dbReference type="AlphaFoldDB" id="A0A369TP98"/>
<keyword evidence="1 2" id="KW-0732">Signal</keyword>
<protein>
    <submittedName>
        <fullName evidence="4">Amino acid ABC transporter substrate-binding protein</fullName>
    </submittedName>
</protein>
<organism evidence="4 5">
    <name type="scientific">Thalassococcus profundi</name>
    <dbReference type="NCBI Taxonomy" id="2282382"/>
    <lineage>
        <taxon>Bacteria</taxon>
        <taxon>Pseudomonadati</taxon>
        <taxon>Pseudomonadota</taxon>
        <taxon>Alphaproteobacteria</taxon>
        <taxon>Rhodobacterales</taxon>
        <taxon>Roseobacteraceae</taxon>
        <taxon>Thalassococcus</taxon>
    </lineage>
</organism>
<name>A0A369TP98_9RHOB</name>
<feature type="signal peptide" evidence="2">
    <location>
        <begin position="1"/>
        <end position="22"/>
    </location>
</feature>
<dbReference type="EMBL" id="QPMK01000008">
    <property type="protein sequence ID" value="RDD65947.1"/>
    <property type="molecule type" value="Genomic_DNA"/>
</dbReference>
<dbReference type="PANTHER" id="PTHR35936:SF17">
    <property type="entry name" value="ARGININE-BINDING EXTRACELLULAR PROTEIN ARTP"/>
    <property type="match status" value="1"/>
</dbReference>
<dbReference type="PANTHER" id="PTHR35936">
    <property type="entry name" value="MEMBRANE-BOUND LYTIC MUREIN TRANSGLYCOSYLASE F"/>
    <property type="match status" value="1"/>
</dbReference>
<evidence type="ECO:0000256" key="2">
    <source>
        <dbReference type="SAM" id="SignalP"/>
    </source>
</evidence>
<dbReference type="InterPro" id="IPR001638">
    <property type="entry name" value="Solute-binding_3/MltF_N"/>
</dbReference>
<feature type="chain" id="PRO_5016787131" evidence="2">
    <location>
        <begin position="23"/>
        <end position="299"/>
    </location>
</feature>
<evidence type="ECO:0000313" key="4">
    <source>
        <dbReference type="EMBL" id="RDD65947.1"/>
    </source>
</evidence>
<dbReference type="Proteomes" id="UP000253977">
    <property type="component" value="Unassembled WGS sequence"/>
</dbReference>
<evidence type="ECO:0000259" key="3">
    <source>
        <dbReference type="SMART" id="SM00062"/>
    </source>
</evidence>
<feature type="domain" description="Solute-binding protein family 3/N-terminal" evidence="3">
    <location>
        <begin position="55"/>
        <end position="289"/>
    </location>
</feature>
<evidence type="ECO:0000256" key="1">
    <source>
        <dbReference type="ARBA" id="ARBA00022729"/>
    </source>
</evidence>
<gene>
    <name evidence="4" type="ORF">DU478_12060</name>
</gene>
<dbReference type="SUPFAM" id="SSF53850">
    <property type="entry name" value="Periplasmic binding protein-like II"/>
    <property type="match status" value="1"/>
</dbReference>